<evidence type="ECO:0000313" key="1">
    <source>
        <dbReference type="EMBL" id="CAG8504440.1"/>
    </source>
</evidence>
<name>A0ACA9L1H5_9GLOM</name>
<gene>
    <name evidence="1" type="ORF">RPERSI_LOCUS1970</name>
</gene>
<dbReference type="EMBL" id="CAJVQC010002030">
    <property type="protein sequence ID" value="CAG8504440.1"/>
    <property type="molecule type" value="Genomic_DNA"/>
</dbReference>
<accession>A0ACA9L1H5</accession>
<organism evidence="1 2">
    <name type="scientific">Racocetra persica</name>
    <dbReference type="NCBI Taxonomy" id="160502"/>
    <lineage>
        <taxon>Eukaryota</taxon>
        <taxon>Fungi</taxon>
        <taxon>Fungi incertae sedis</taxon>
        <taxon>Mucoromycota</taxon>
        <taxon>Glomeromycotina</taxon>
        <taxon>Glomeromycetes</taxon>
        <taxon>Diversisporales</taxon>
        <taxon>Gigasporaceae</taxon>
        <taxon>Racocetra</taxon>
    </lineage>
</organism>
<feature type="non-terminal residue" evidence="1">
    <location>
        <position position="128"/>
    </location>
</feature>
<sequence length="128" mass="15061">MQKEKNQYHHYIPRFILRNFAINKYERIFVSNVMVSKKQKQNFKKKNKEDALLQVYDRKNNQFGISFVSKTYGIVNMYKDFNHEDAMRVEGKLSTLETQASNVIHNIVNASQNGNQVDLSSTDLNNLR</sequence>
<keyword evidence="2" id="KW-1185">Reference proteome</keyword>
<dbReference type="Proteomes" id="UP000789920">
    <property type="component" value="Unassembled WGS sequence"/>
</dbReference>
<protein>
    <submittedName>
        <fullName evidence="1">25257_t:CDS:1</fullName>
    </submittedName>
</protein>
<comment type="caution">
    <text evidence="1">The sequence shown here is derived from an EMBL/GenBank/DDBJ whole genome shotgun (WGS) entry which is preliminary data.</text>
</comment>
<reference evidence="1" key="1">
    <citation type="submission" date="2021-06" db="EMBL/GenBank/DDBJ databases">
        <authorList>
            <person name="Kallberg Y."/>
            <person name="Tangrot J."/>
            <person name="Rosling A."/>
        </authorList>
    </citation>
    <scope>NUCLEOTIDE SEQUENCE</scope>
    <source>
        <strain evidence="1">MA461A</strain>
    </source>
</reference>
<evidence type="ECO:0000313" key="2">
    <source>
        <dbReference type="Proteomes" id="UP000789920"/>
    </source>
</evidence>
<proteinExistence type="predicted"/>